<name>A0A814M187_9BILA</name>
<protein>
    <submittedName>
        <fullName evidence="3">Uncharacterized protein</fullName>
    </submittedName>
</protein>
<proteinExistence type="predicted"/>
<keyword evidence="2" id="KW-0472">Membrane</keyword>
<dbReference type="OrthoDB" id="10200887at2759"/>
<gene>
    <name evidence="3" type="ORF">OXX778_LOCUS19831</name>
</gene>
<organism evidence="3 4">
    <name type="scientific">Brachionus calyciflorus</name>
    <dbReference type="NCBI Taxonomy" id="104777"/>
    <lineage>
        <taxon>Eukaryota</taxon>
        <taxon>Metazoa</taxon>
        <taxon>Spiralia</taxon>
        <taxon>Gnathifera</taxon>
        <taxon>Rotifera</taxon>
        <taxon>Eurotatoria</taxon>
        <taxon>Monogononta</taxon>
        <taxon>Pseudotrocha</taxon>
        <taxon>Ploima</taxon>
        <taxon>Brachionidae</taxon>
        <taxon>Brachionus</taxon>
    </lineage>
</organism>
<reference evidence="3" key="1">
    <citation type="submission" date="2021-02" db="EMBL/GenBank/DDBJ databases">
        <authorList>
            <person name="Nowell W R."/>
        </authorList>
    </citation>
    <scope>NUCLEOTIDE SEQUENCE</scope>
    <source>
        <strain evidence="3">Ploen Becks lab</strain>
    </source>
</reference>
<feature type="coiled-coil region" evidence="1">
    <location>
        <begin position="129"/>
        <end position="165"/>
    </location>
</feature>
<keyword evidence="2" id="KW-0812">Transmembrane</keyword>
<comment type="caution">
    <text evidence="3">The sequence shown here is derived from an EMBL/GenBank/DDBJ whole genome shotgun (WGS) entry which is preliminary data.</text>
</comment>
<feature type="transmembrane region" description="Helical" evidence="2">
    <location>
        <begin position="199"/>
        <end position="221"/>
    </location>
</feature>
<keyword evidence="1" id="KW-0175">Coiled coil</keyword>
<keyword evidence="2" id="KW-1133">Transmembrane helix</keyword>
<evidence type="ECO:0000313" key="3">
    <source>
        <dbReference type="EMBL" id="CAF1073180.1"/>
    </source>
</evidence>
<dbReference type="AlphaFoldDB" id="A0A814M187"/>
<evidence type="ECO:0000313" key="4">
    <source>
        <dbReference type="Proteomes" id="UP000663879"/>
    </source>
</evidence>
<keyword evidence="4" id="KW-1185">Reference proteome</keyword>
<accession>A0A814M187</accession>
<evidence type="ECO:0000256" key="2">
    <source>
        <dbReference type="SAM" id="Phobius"/>
    </source>
</evidence>
<evidence type="ECO:0000256" key="1">
    <source>
        <dbReference type="SAM" id="Coils"/>
    </source>
</evidence>
<sequence>MNEIDIRLDCDRYTKYSNLINKGDEIICPECSKHKVNISETFRISINREKILRKEVELFFEKLELNNLNDCIEKHFDEITFQIDIHCESIIEKINVYRIDLIEKVKKKRNEIFSQLDIIKKSEMNSLNKNTFIDELNNTENLFDKLEIEENIKQKLTEKVRMEDEIIDQTKKYKFVQSEKNDIKDLIGILDGLFFNDLFINYLTMLTTIIITTTVTLQIIFS</sequence>
<dbReference type="Proteomes" id="UP000663879">
    <property type="component" value="Unassembled WGS sequence"/>
</dbReference>
<dbReference type="EMBL" id="CAJNOC010006230">
    <property type="protein sequence ID" value="CAF1073180.1"/>
    <property type="molecule type" value="Genomic_DNA"/>
</dbReference>